<dbReference type="Proteomes" id="UP001596395">
    <property type="component" value="Unassembled WGS sequence"/>
</dbReference>
<reference evidence="2 3" key="1">
    <citation type="journal article" date="2019" name="Int. J. Syst. Evol. Microbiol.">
        <title>The Global Catalogue of Microorganisms (GCM) 10K type strain sequencing project: providing services to taxonomists for standard genome sequencing and annotation.</title>
        <authorList>
            <consortium name="The Broad Institute Genomics Platform"/>
            <consortium name="The Broad Institute Genome Sequencing Center for Infectious Disease"/>
            <person name="Wu L."/>
            <person name="Ma J."/>
        </authorList>
    </citation>
    <scope>NUCLEOTIDE SEQUENCE [LARGE SCALE GENOMIC DNA]</scope>
    <source>
        <strain evidence="2 3">GX26</strain>
    </source>
</reference>
<organism evidence="2 3">
    <name type="scientific">Halorubellus litoreus</name>
    <dbReference type="NCBI Taxonomy" id="755308"/>
    <lineage>
        <taxon>Archaea</taxon>
        <taxon>Methanobacteriati</taxon>
        <taxon>Methanobacteriota</taxon>
        <taxon>Stenosarchaea group</taxon>
        <taxon>Halobacteria</taxon>
        <taxon>Halobacteriales</taxon>
        <taxon>Halorubellaceae</taxon>
        <taxon>Halorubellus</taxon>
    </lineage>
</organism>
<keyword evidence="3" id="KW-1185">Reference proteome</keyword>
<gene>
    <name evidence="2" type="ORF">ACFQGB_07115</name>
</gene>
<accession>A0ABD5VFA9</accession>
<keyword evidence="1" id="KW-0472">Membrane</keyword>
<dbReference type="Pfam" id="PF12679">
    <property type="entry name" value="ABC2_membrane_2"/>
    <property type="match status" value="1"/>
</dbReference>
<feature type="transmembrane region" description="Helical" evidence="1">
    <location>
        <begin position="21"/>
        <end position="44"/>
    </location>
</feature>
<keyword evidence="1" id="KW-1133">Transmembrane helix</keyword>
<feature type="transmembrane region" description="Helical" evidence="1">
    <location>
        <begin position="232"/>
        <end position="253"/>
    </location>
</feature>
<dbReference type="GO" id="GO:0005886">
    <property type="term" value="C:plasma membrane"/>
    <property type="evidence" value="ECO:0007669"/>
    <property type="project" value="UniProtKB-SubCell"/>
</dbReference>
<dbReference type="PANTHER" id="PTHR43471">
    <property type="entry name" value="ABC TRANSPORTER PERMEASE"/>
    <property type="match status" value="1"/>
</dbReference>
<sequence>MTSVLRGAVHVARIEVLDRTSGVLAGLGAVVLCAFLALQTVTLFVARGDVLLPATFVVRLETTFAFLVPLAATVLSAATVVAERETGTVRLLLSVPYERRAVLAGKLAGRAAVAVGVAVVGVAIALAGATAFGPLSVPTVVVFAALTVWLALAFVAVSVATSVVADSTRSALGNALAFVAVSTVLGPLCVNYLVFLGATERVRRSIQMLFPTSAYGELLSVTLAPSANADPMVTAVACASVGFWLVVPVAYAVSRFDRTAI</sequence>
<evidence type="ECO:0000256" key="1">
    <source>
        <dbReference type="SAM" id="Phobius"/>
    </source>
</evidence>
<keyword evidence="1" id="KW-0812">Transmembrane</keyword>
<dbReference type="AlphaFoldDB" id="A0ABD5VFA9"/>
<proteinExistence type="predicted"/>
<evidence type="ECO:0000313" key="3">
    <source>
        <dbReference type="Proteomes" id="UP001596395"/>
    </source>
</evidence>
<protein>
    <submittedName>
        <fullName evidence="2">ABC transporter permease subunit</fullName>
    </submittedName>
</protein>
<dbReference type="PANTHER" id="PTHR43471:SF1">
    <property type="entry name" value="ABC TRANSPORTER PERMEASE PROTEIN NOSY-RELATED"/>
    <property type="match status" value="1"/>
</dbReference>
<feature type="transmembrane region" description="Helical" evidence="1">
    <location>
        <begin position="64"/>
        <end position="82"/>
    </location>
</feature>
<evidence type="ECO:0000313" key="2">
    <source>
        <dbReference type="EMBL" id="MFC6952631.1"/>
    </source>
</evidence>
<name>A0ABD5VFA9_9EURY</name>
<dbReference type="EMBL" id="JBHSXN010000001">
    <property type="protein sequence ID" value="MFC6952631.1"/>
    <property type="molecule type" value="Genomic_DNA"/>
</dbReference>
<dbReference type="RefSeq" id="WP_336349591.1">
    <property type="nucleotide sequence ID" value="NZ_JAZAQL010000001.1"/>
</dbReference>
<feature type="transmembrane region" description="Helical" evidence="1">
    <location>
        <begin position="140"/>
        <end position="164"/>
    </location>
</feature>
<feature type="transmembrane region" description="Helical" evidence="1">
    <location>
        <begin position="176"/>
        <end position="198"/>
    </location>
</feature>
<feature type="transmembrane region" description="Helical" evidence="1">
    <location>
        <begin position="107"/>
        <end position="128"/>
    </location>
</feature>
<comment type="caution">
    <text evidence="2">The sequence shown here is derived from an EMBL/GenBank/DDBJ whole genome shotgun (WGS) entry which is preliminary data.</text>
</comment>